<dbReference type="GO" id="GO:0006955">
    <property type="term" value="P:immune response"/>
    <property type="evidence" value="ECO:0007669"/>
    <property type="project" value="InterPro"/>
</dbReference>
<dbReference type="Gene3D" id="1.20.1250.10">
    <property type="match status" value="1"/>
</dbReference>
<dbReference type="PANTHER" id="PTHR11419">
    <property type="entry name" value="INTERFERON GAMMA"/>
    <property type="match status" value="1"/>
</dbReference>
<evidence type="ECO:0000256" key="5">
    <source>
        <dbReference type="ARBA" id="ARBA00023180"/>
    </source>
</evidence>
<dbReference type="InterPro" id="IPR009079">
    <property type="entry name" value="4_helix_cytokine-like_core"/>
</dbReference>
<comment type="similarity">
    <text evidence="2">Belongs to the type II (or gamma) interferon family.</text>
</comment>
<dbReference type="SUPFAM" id="SSF47266">
    <property type="entry name" value="4-helical cytokines"/>
    <property type="match status" value="1"/>
</dbReference>
<dbReference type="PANTHER" id="PTHR11419:SF0">
    <property type="entry name" value="INTERFERON GAMMA"/>
    <property type="match status" value="1"/>
</dbReference>
<dbReference type="AlphaFoldDB" id="A0A3B5B7W8"/>
<evidence type="ECO:0000256" key="2">
    <source>
        <dbReference type="ARBA" id="ARBA00007566"/>
    </source>
</evidence>
<evidence type="ECO:0000256" key="3">
    <source>
        <dbReference type="ARBA" id="ARBA00022514"/>
    </source>
</evidence>
<accession>A0A3B5B7W8</accession>
<evidence type="ECO:0000313" key="8">
    <source>
        <dbReference type="Ensembl" id="ENSSPAP00000021817.1"/>
    </source>
</evidence>
<proteinExistence type="inferred from homology"/>
<evidence type="ECO:0008006" key="9">
    <source>
        <dbReference type="Google" id="ProtNLM"/>
    </source>
</evidence>
<keyword evidence="5" id="KW-0325">Glycoprotein</keyword>
<feature type="chain" id="PRO_5017321612" description="Interferon gamma 1" evidence="7">
    <location>
        <begin position="23"/>
        <end position="195"/>
    </location>
</feature>
<evidence type="ECO:0000256" key="7">
    <source>
        <dbReference type="SAM" id="SignalP"/>
    </source>
</evidence>
<evidence type="ECO:0000256" key="6">
    <source>
        <dbReference type="SAM" id="MobiDB-lite"/>
    </source>
</evidence>
<keyword evidence="7" id="KW-0732">Signal</keyword>
<feature type="region of interest" description="Disordered" evidence="6">
    <location>
        <begin position="171"/>
        <end position="195"/>
    </location>
</feature>
<feature type="signal peptide" evidence="7">
    <location>
        <begin position="1"/>
        <end position="22"/>
    </location>
</feature>
<evidence type="ECO:0000256" key="4">
    <source>
        <dbReference type="ARBA" id="ARBA00022525"/>
    </source>
</evidence>
<keyword evidence="4" id="KW-0964">Secreted</keyword>
<dbReference type="STRING" id="144197.ENSSPAP00000021817"/>
<dbReference type="GeneTree" id="ENSGT00390000007831"/>
<dbReference type="GO" id="GO:0005125">
    <property type="term" value="F:cytokine activity"/>
    <property type="evidence" value="ECO:0007669"/>
    <property type="project" value="UniProtKB-KW"/>
</dbReference>
<dbReference type="GO" id="GO:0005615">
    <property type="term" value="C:extracellular space"/>
    <property type="evidence" value="ECO:0007669"/>
    <property type="project" value="UniProtKB-KW"/>
</dbReference>
<dbReference type="GO" id="GO:0005133">
    <property type="term" value="F:type II interferon receptor binding"/>
    <property type="evidence" value="ECO:0007669"/>
    <property type="project" value="InterPro"/>
</dbReference>
<evidence type="ECO:0000256" key="1">
    <source>
        <dbReference type="ARBA" id="ARBA00004613"/>
    </source>
</evidence>
<comment type="subcellular location">
    <subcellularLocation>
        <location evidence="1">Secreted</location>
    </subcellularLocation>
</comment>
<name>A0A3B5B7W8_9TELE</name>
<keyword evidence="3" id="KW-0202">Cytokine</keyword>
<reference evidence="8" key="1">
    <citation type="submission" date="2023-09" db="UniProtKB">
        <authorList>
            <consortium name="Ensembl"/>
        </authorList>
    </citation>
    <scope>IDENTIFICATION</scope>
</reference>
<protein>
    <recommendedName>
        <fullName evidence="9">Interferon gamma 1</fullName>
    </recommendedName>
</protein>
<sequence length="195" mass="22231">MVAVARMALCLSLWLLICQVRGFYVPEKMNKTIQNLLHHYNSTIRDKFTGKPIFSRDLLHAKREVKTVFMGVVLNTYEKLLGHMLKQLPTAAPPSADSTTAGAGSAAGLQPDAKANLTYILDQIHVLKEKRFHEETKFLKQLHDLKPIEVDDSLVQAKALWELPRLFQEASEVADSNRQRRRRRRQTKSKTRLGA</sequence>
<feature type="compositionally biased region" description="Basic residues" evidence="6">
    <location>
        <begin position="179"/>
        <end position="195"/>
    </location>
</feature>
<dbReference type="Ensembl" id="ENSSPAT00000022162.1">
    <property type="protein sequence ID" value="ENSSPAP00000021817.1"/>
    <property type="gene ID" value="ENSSPAG00000016486.1"/>
</dbReference>
<organism evidence="8">
    <name type="scientific">Stegastes partitus</name>
    <name type="common">bicolor damselfish</name>
    <dbReference type="NCBI Taxonomy" id="144197"/>
    <lineage>
        <taxon>Eukaryota</taxon>
        <taxon>Metazoa</taxon>
        <taxon>Chordata</taxon>
        <taxon>Craniata</taxon>
        <taxon>Vertebrata</taxon>
        <taxon>Euteleostomi</taxon>
        <taxon>Actinopterygii</taxon>
        <taxon>Neopterygii</taxon>
        <taxon>Teleostei</taxon>
        <taxon>Neoteleostei</taxon>
        <taxon>Acanthomorphata</taxon>
        <taxon>Ovalentaria</taxon>
        <taxon>Pomacentridae</taxon>
        <taxon>Stegastes</taxon>
    </lineage>
</organism>
<dbReference type="InterPro" id="IPR002069">
    <property type="entry name" value="Interferon_gamma"/>
</dbReference>